<dbReference type="Gene3D" id="3.30.559.30">
    <property type="entry name" value="Nonribosomal peptide synthetase, condensation domain"/>
    <property type="match status" value="2"/>
</dbReference>
<dbReference type="Pfam" id="PF00550">
    <property type="entry name" value="PP-binding"/>
    <property type="match status" value="1"/>
</dbReference>
<evidence type="ECO:0000256" key="4">
    <source>
        <dbReference type="ARBA" id="ARBA00029454"/>
    </source>
</evidence>
<dbReference type="Gene3D" id="3.30.300.30">
    <property type="match status" value="1"/>
</dbReference>
<keyword evidence="2" id="KW-0597">Phosphoprotein</keyword>
<accession>A0A5N6UA14</accession>
<dbReference type="InterPro" id="IPR001242">
    <property type="entry name" value="Condensation_dom"/>
</dbReference>
<dbReference type="SUPFAM" id="SSF47336">
    <property type="entry name" value="ACP-like"/>
    <property type="match status" value="1"/>
</dbReference>
<evidence type="ECO:0000259" key="5">
    <source>
        <dbReference type="PROSITE" id="PS50075"/>
    </source>
</evidence>
<dbReference type="PROSITE" id="PS00455">
    <property type="entry name" value="AMP_BINDING"/>
    <property type="match status" value="1"/>
</dbReference>
<dbReference type="InterPro" id="IPR010071">
    <property type="entry name" value="AA_adenyl_dom"/>
</dbReference>
<sequence length="1351" mass="149010">MDLIHDQLTRAFQGQPLRRHEPFHSFITYLQRSDDSAVDAFWRDELADLEAAVFPGLPSAQYRPSPSAMLEHTVRNVNTKGHRHTLASYIHLAWSLVVAQYTDSAEAVYGLTVSGRSAPLDNISDIAGPTIATIPMRVFLNTENRVNQHLDQIHARMLRTIPYEQAGLQRIARVSTDAARACRFQTHLNIQAATSDDEVKKIFPVIHGTPGRGMDLTRFSNYALNLLLQVRDDGRTVTVHVAYDPSILNAHEVERMLQQWEHILHQTTCNPAMNLAGIDLVSPQGRADLQQWNALMPTADHRSLQELVLAQEAQQPDRAAVSAWDGEFTYRELVGLSSRLAHHLQASYSVGRGCFVLICMEKSRWAIVAILAVLRAGGTCVLLDPKIPPQRMAEITSTASATILIADYSTALLAKGLPVKVVCISTRLTQQLEQGPPCHLARSVHVGPDDLAFVIFTSGSTGKPKGIAMPHSALSTSIRYHGPPMKVHTGTRALHLSSYAFDVSIYEIFTTLAAGGCICVPSEFERVNQLAESIQKYAINWSFMTPSVAQTLTPEDVPSLKTLVLGGEAVTMEHLEAWTTPSGPSPSLINGYGPAEATICAVGPIVKGHWRSGAIGHTVGGVGWVTMPSDPSRLAAIGAIGELLLEGPFLARGYLNQPELTAASFIDPPRWRLSLPLPLDAGTQARLYRTGDLVQYQADGSIRYIGRRDTQVKIRGQRVDLAEIEARVRHAMAGRADKVVAEAIQTTSSISLVVFIPHSAVQGQRSLLLRLNADSRQMVSRVHTYLQTVLPAYMVPSIFIPVSYIPTTVTGKLDRRALRDQVLSLSPEDLRQYRMMDQRLSPSSGGVRLTKDEQRLRKIWAEVLGVPCEAITPSDSFLSHGGDSVTAMRMLALARREQFSFTVADVLSNGTLNGLAQQRGLPCLPLRQPVQQSLTRPATYMQSFFMQRYPWTHWRFHIRGHLDASRLRRACTELISAHSILRTRFEACESSGTRPLQIVMPHLDPPLYTVTTGRDLKSYTMALCQEHQEIEVLAANPPTRFTLVSNVLQTEHVLMLRLSHAQYDGICVPRIFADLQASYNGDAPIVATDFERYLDDRSRYENSNQRTKRFWCEYLADSSPPCALLAQSLQPSQPLFLATAVQNVPYTALPSGMTLAMVIKASACLTIARRTHQRDILVGQIVSGRSVALPEIDRIVGPCVNCIPFRARIDPSTTVHEYLDLIQQQHNSSIDHESLELSAITEQAPHLRAAAPELDFKFILQHQNIDMDLSLHLAGAHYVSFTSSGTLRPGSEVWICSTPRSGAVEIEVIGSSAVLSAEGAKSLVEEIGEMTRSLLDSTKSHTGLVGLLDTH</sequence>
<dbReference type="Proteomes" id="UP000326950">
    <property type="component" value="Unassembled WGS sequence"/>
</dbReference>
<dbReference type="PANTHER" id="PTHR45527">
    <property type="entry name" value="NONRIBOSOMAL PEPTIDE SYNTHETASE"/>
    <property type="match status" value="1"/>
</dbReference>
<dbReference type="EMBL" id="ML738867">
    <property type="protein sequence ID" value="KAE8155442.1"/>
    <property type="molecule type" value="Genomic_DNA"/>
</dbReference>
<dbReference type="Gene3D" id="1.10.1200.10">
    <property type="entry name" value="ACP-like"/>
    <property type="match status" value="1"/>
</dbReference>
<dbReference type="PROSITE" id="PS50075">
    <property type="entry name" value="CARRIER"/>
    <property type="match status" value="1"/>
</dbReference>
<feature type="domain" description="Carrier" evidence="5">
    <location>
        <begin position="847"/>
        <end position="923"/>
    </location>
</feature>
<organism evidence="6 7">
    <name type="scientific">Aspergillus tamarii</name>
    <dbReference type="NCBI Taxonomy" id="41984"/>
    <lineage>
        <taxon>Eukaryota</taxon>
        <taxon>Fungi</taxon>
        <taxon>Dikarya</taxon>
        <taxon>Ascomycota</taxon>
        <taxon>Pezizomycotina</taxon>
        <taxon>Eurotiomycetes</taxon>
        <taxon>Eurotiomycetidae</taxon>
        <taxon>Eurotiales</taxon>
        <taxon>Aspergillaceae</taxon>
        <taxon>Aspergillus</taxon>
        <taxon>Aspergillus subgen. Circumdati</taxon>
    </lineage>
</organism>
<dbReference type="InterPro" id="IPR042099">
    <property type="entry name" value="ANL_N_sf"/>
</dbReference>
<dbReference type="SUPFAM" id="SSF56801">
    <property type="entry name" value="Acetyl-CoA synthetase-like"/>
    <property type="match status" value="1"/>
</dbReference>
<dbReference type="InterPro" id="IPR020845">
    <property type="entry name" value="AMP-binding_CS"/>
</dbReference>
<keyword evidence="3" id="KW-0436">Ligase</keyword>
<evidence type="ECO:0000256" key="1">
    <source>
        <dbReference type="ARBA" id="ARBA00022450"/>
    </source>
</evidence>
<evidence type="ECO:0000256" key="3">
    <source>
        <dbReference type="ARBA" id="ARBA00022598"/>
    </source>
</evidence>
<protein>
    <recommendedName>
        <fullName evidence="5">Carrier domain-containing protein</fullName>
    </recommendedName>
</protein>
<dbReference type="NCBIfam" id="TIGR01733">
    <property type="entry name" value="AA-adenyl-dom"/>
    <property type="match status" value="1"/>
</dbReference>
<dbReference type="FunFam" id="3.30.559.30:FF:000003">
    <property type="entry name" value="Nonribosomal peptide synthase SidD"/>
    <property type="match status" value="1"/>
</dbReference>
<dbReference type="OrthoDB" id="416786at2759"/>
<dbReference type="CDD" id="cd19545">
    <property type="entry name" value="FUM14_C_NRPS-like"/>
    <property type="match status" value="1"/>
</dbReference>
<dbReference type="InterPro" id="IPR045851">
    <property type="entry name" value="AMP-bd_C_sf"/>
</dbReference>
<dbReference type="CDD" id="cd05918">
    <property type="entry name" value="A_NRPS_SidN3_like"/>
    <property type="match status" value="1"/>
</dbReference>
<dbReference type="Gene3D" id="3.30.559.10">
    <property type="entry name" value="Chloramphenicol acetyltransferase-like domain"/>
    <property type="match status" value="1"/>
</dbReference>
<dbReference type="InterPro" id="IPR009081">
    <property type="entry name" value="PP-bd_ACP"/>
</dbReference>
<evidence type="ECO:0000313" key="7">
    <source>
        <dbReference type="Proteomes" id="UP000326950"/>
    </source>
</evidence>
<keyword evidence="7" id="KW-1185">Reference proteome</keyword>
<gene>
    <name evidence="6" type="ORF">BDV40DRAFT_307011</name>
</gene>
<dbReference type="SUPFAM" id="SSF52777">
    <property type="entry name" value="CoA-dependent acyltransferases"/>
    <property type="match status" value="3"/>
</dbReference>
<evidence type="ECO:0000256" key="2">
    <source>
        <dbReference type="ARBA" id="ARBA00022553"/>
    </source>
</evidence>
<dbReference type="GO" id="GO:0016874">
    <property type="term" value="F:ligase activity"/>
    <property type="evidence" value="ECO:0007669"/>
    <property type="project" value="UniProtKB-KW"/>
</dbReference>
<proteinExistence type="inferred from homology"/>
<dbReference type="FunFam" id="3.40.50.12780:FF:000014">
    <property type="entry name" value="Nonribosomal peptide synthetase 1"/>
    <property type="match status" value="1"/>
</dbReference>
<dbReference type="GO" id="GO:0043041">
    <property type="term" value="P:amino acid activation for nonribosomal peptide biosynthetic process"/>
    <property type="evidence" value="ECO:0007669"/>
    <property type="project" value="TreeGrafter"/>
</dbReference>
<dbReference type="InterPro" id="IPR000873">
    <property type="entry name" value="AMP-dep_synth/lig_dom"/>
</dbReference>
<dbReference type="PANTHER" id="PTHR45527:SF16">
    <property type="entry name" value="NONRIBOSOMAL PEPTIDE SYNTHASE ATNA-RELATED"/>
    <property type="match status" value="1"/>
</dbReference>
<dbReference type="GO" id="GO:0031177">
    <property type="term" value="F:phosphopantetheine binding"/>
    <property type="evidence" value="ECO:0007669"/>
    <property type="project" value="TreeGrafter"/>
</dbReference>
<evidence type="ECO:0000313" key="6">
    <source>
        <dbReference type="EMBL" id="KAE8155442.1"/>
    </source>
</evidence>
<dbReference type="InterPro" id="IPR023213">
    <property type="entry name" value="CAT-like_dom_sf"/>
</dbReference>
<dbReference type="GO" id="GO:0044550">
    <property type="term" value="P:secondary metabolite biosynthetic process"/>
    <property type="evidence" value="ECO:0007669"/>
    <property type="project" value="TreeGrafter"/>
</dbReference>
<dbReference type="Pfam" id="PF00501">
    <property type="entry name" value="AMP-binding"/>
    <property type="match status" value="1"/>
</dbReference>
<dbReference type="CDD" id="cd19542">
    <property type="entry name" value="CT_NRPS-like"/>
    <property type="match status" value="1"/>
</dbReference>
<dbReference type="Pfam" id="PF00668">
    <property type="entry name" value="Condensation"/>
    <property type="match status" value="2"/>
</dbReference>
<dbReference type="Gene3D" id="3.40.50.12780">
    <property type="entry name" value="N-terminal domain of ligase-like"/>
    <property type="match status" value="1"/>
</dbReference>
<dbReference type="GO" id="GO:0005737">
    <property type="term" value="C:cytoplasm"/>
    <property type="evidence" value="ECO:0007669"/>
    <property type="project" value="TreeGrafter"/>
</dbReference>
<dbReference type="InterPro" id="IPR036736">
    <property type="entry name" value="ACP-like_sf"/>
</dbReference>
<comment type="similarity">
    <text evidence="4">Belongs to the NRP synthetase family.</text>
</comment>
<reference evidence="6 7" key="1">
    <citation type="submission" date="2019-04" db="EMBL/GenBank/DDBJ databases">
        <title>Friends and foes A comparative genomics study of 23 Aspergillus species from section Flavi.</title>
        <authorList>
            <consortium name="DOE Joint Genome Institute"/>
            <person name="Kjaerbolling I."/>
            <person name="Vesth T."/>
            <person name="Frisvad J.C."/>
            <person name="Nybo J.L."/>
            <person name="Theobald S."/>
            <person name="Kildgaard S."/>
            <person name="Isbrandt T."/>
            <person name="Kuo A."/>
            <person name="Sato A."/>
            <person name="Lyhne E.K."/>
            <person name="Kogle M.E."/>
            <person name="Wiebenga A."/>
            <person name="Kun R.S."/>
            <person name="Lubbers R.J."/>
            <person name="Makela M.R."/>
            <person name="Barry K."/>
            <person name="Chovatia M."/>
            <person name="Clum A."/>
            <person name="Daum C."/>
            <person name="Haridas S."/>
            <person name="He G."/>
            <person name="LaButti K."/>
            <person name="Lipzen A."/>
            <person name="Mondo S."/>
            <person name="Riley R."/>
            <person name="Salamov A."/>
            <person name="Simmons B.A."/>
            <person name="Magnuson J.K."/>
            <person name="Henrissat B."/>
            <person name="Mortensen U.H."/>
            <person name="Larsen T.O."/>
            <person name="Devries R.P."/>
            <person name="Grigoriev I.V."/>
            <person name="Machida M."/>
            <person name="Baker S.E."/>
            <person name="Andersen M.R."/>
        </authorList>
    </citation>
    <scope>NUCLEOTIDE SEQUENCE [LARGE SCALE GENOMIC DNA]</scope>
    <source>
        <strain evidence="6 7">CBS 117626</strain>
    </source>
</reference>
<keyword evidence="1" id="KW-0596">Phosphopantetheine</keyword>
<name>A0A5N6UA14_ASPTM</name>